<dbReference type="EMBL" id="LUCH01018398">
    <property type="protein sequence ID" value="KAF5394480.1"/>
    <property type="molecule type" value="Genomic_DNA"/>
</dbReference>
<accession>A0A8J4WL72</accession>
<protein>
    <submittedName>
        <fullName evidence="1">Uncharacterized protein</fullName>
    </submittedName>
</protein>
<proteinExistence type="predicted"/>
<dbReference type="OrthoDB" id="10318050at2759"/>
<sequence>MQMSYTGGRNKIAFNDSVLRRVIEETILSRGMSPETGRDEVNKWMKCWFYNARDRGGRYRLRKQKTAIEGTDSQTKG</sequence>
<gene>
    <name evidence="1" type="ORF">PHET_11388</name>
</gene>
<name>A0A8J4WL72_9TREM</name>
<reference evidence="1" key="1">
    <citation type="submission" date="2019-05" db="EMBL/GenBank/DDBJ databases">
        <title>Annotation for the trematode Paragonimus heterotremus.</title>
        <authorList>
            <person name="Choi Y.-J."/>
        </authorList>
    </citation>
    <scope>NUCLEOTIDE SEQUENCE</scope>
    <source>
        <strain evidence="1">LC</strain>
    </source>
</reference>
<keyword evidence="2" id="KW-1185">Reference proteome</keyword>
<comment type="caution">
    <text evidence="1">The sequence shown here is derived from an EMBL/GenBank/DDBJ whole genome shotgun (WGS) entry which is preliminary data.</text>
</comment>
<evidence type="ECO:0000313" key="2">
    <source>
        <dbReference type="Proteomes" id="UP000748531"/>
    </source>
</evidence>
<dbReference type="Proteomes" id="UP000748531">
    <property type="component" value="Unassembled WGS sequence"/>
</dbReference>
<dbReference type="AlphaFoldDB" id="A0A8J4WL72"/>
<evidence type="ECO:0000313" key="1">
    <source>
        <dbReference type="EMBL" id="KAF5394480.1"/>
    </source>
</evidence>
<organism evidence="1 2">
    <name type="scientific">Paragonimus heterotremus</name>
    <dbReference type="NCBI Taxonomy" id="100268"/>
    <lineage>
        <taxon>Eukaryota</taxon>
        <taxon>Metazoa</taxon>
        <taxon>Spiralia</taxon>
        <taxon>Lophotrochozoa</taxon>
        <taxon>Platyhelminthes</taxon>
        <taxon>Trematoda</taxon>
        <taxon>Digenea</taxon>
        <taxon>Plagiorchiida</taxon>
        <taxon>Troglotremata</taxon>
        <taxon>Troglotrematidae</taxon>
        <taxon>Paragonimus</taxon>
    </lineage>
</organism>